<name>A0A078JM66_BRANA</name>
<accession>A0A078JM66</accession>
<dbReference type="EMBL" id="LK035514">
    <property type="protein sequence ID" value="CDY66841.1"/>
    <property type="molecule type" value="Genomic_DNA"/>
</dbReference>
<evidence type="ECO:0000313" key="2">
    <source>
        <dbReference type="Proteomes" id="UP000028999"/>
    </source>
</evidence>
<keyword evidence="2" id="KW-1185">Reference proteome</keyword>
<protein>
    <submittedName>
        <fullName evidence="1">BnaAnng23080D protein</fullName>
    </submittedName>
</protein>
<dbReference type="Proteomes" id="UP000028999">
    <property type="component" value="Unassembled WGS sequence"/>
</dbReference>
<proteinExistence type="predicted"/>
<sequence length="105" mass="11888">MSIQFLFHKFSRKTPPMKGLKLQCSSLKPPFKIHADLPDRPFALYLDPYLNPHLFSPGPGDSTLQFRLFHFWEARKNVKGVPGILLGMEMLMIDAEGTLAQGFIG</sequence>
<organism evidence="1 2">
    <name type="scientific">Brassica napus</name>
    <name type="common">Rape</name>
    <dbReference type="NCBI Taxonomy" id="3708"/>
    <lineage>
        <taxon>Eukaryota</taxon>
        <taxon>Viridiplantae</taxon>
        <taxon>Streptophyta</taxon>
        <taxon>Embryophyta</taxon>
        <taxon>Tracheophyta</taxon>
        <taxon>Spermatophyta</taxon>
        <taxon>Magnoliopsida</taxon>
        <taxon>eudicotyledons</taxon>
        <taxon>Gunneridae</taxon>
        <taxon>Pentapetalae</taxon>
        <taxon>rosids</taxon>
        <taxon>malvids</taxon>
        <taxon>Brassicales</taxon>
        <taxon>Brassicaceae</taxon>
        <taxon>Brassiceae</taxon>
        <taxon>Brassica</taxon>
    </lineage>
</organism>
<dbReference type="PaxDb" id="3708-A0A078JM66"/>
<reference evidence="1 2" key="1">
    <citation type="journal article" date="2014" name="Science">
        <title>Plant genetics. Early allopolyploid evolution in the post-Neolithic Brassica napus oilseed genome.</title>
        <authorList>
            <person name="Chalhoub B."/>
            <person name="Denoeud F."/>
            <person name="Liu S."/>
            <person name="Parkin I.A."/>
            <person name="Tang H."/>
            <person name="Wang X."/>
            <person name="Chiquet J."/>
            <person name="Belcram H."/>
            <person name="Tong C."/>
            <person name="Samans B."/>
            <person name="Correa M."/>
            <person name="Da Silva C."/>
            <person name="Just J."/>
            <person name="Falentin C."/>
            <person name="Koh C.S."/>
            <person name="Le Clainche I."/>
            <person name="Bernard M."/>
            <person name="Bento P."/>
            <person name="Noel B."/>
            <person name="Labadie K."/>
            <person name="Alberti A."/>
            <person name="Charles M."/>
            <person name="Arnaud D."/>
            <person name="Guo H."/>
            <person name="Daviaud C."/>
            <person name="Alamery S."/>
            <person name="Jabbari K."/>
            <person name="Zhao M."/>
            <person name="Edger P.P."/>
            <person name="Chelaifa H."/>
            <person name="Tack D."/>
            <person name="Lassalle G."/>
            <person name="Mestiri I."/>
            <person name="Schnel N."/>
            <person name="Le Paslier M.C."/>
            <person name="Fan G."/>
            <person name="Renault V."/>
            <person name="Bayer P.E."/>
            <person name="Golicz A.A."/>
            <person name="Manoli S."/>
            <person name="Lee T.H."/>
            <person name="Thi V.H."/>
            <person name="Chalabi S."/>
            <person name="Hu Q."/>
            <person name="Fan C."/>
            <person name="Tollenaere R."/>
            <person name="Lu Y."/>
            <person name="Battail C."/>
            <person name="Shen J."/>
            <person name="Sidebottom C.H."/>
            <person name="Wang X."/>
            <person name="Canaguier A."/>
            <person name="Chauveau A."/>
            <person name="Berard A."/>
            <person name="Deniot G."/>
            <person name="Guan M."/>
            <person name="Liu Z."/>
            <person name="Sun F."/>
            <person name="Lim Y.P."/>
            <person name="Lyons E."/>
            <person name="Town C.D."/>
            <person name="Bancroft I."/>
            <person name="Wang X."/>
            <person name="Meng J."/>
            <person name="Ma J."/>
            <person name="Pires J.C."/>
            <person name="King G.J."/>
            <person name="Brunel D."/>
            <person name="Delourme R."/>
            <person name="Renard M."/>
            <person name="Aury J.M."/>
            <person name="Adams K.L."/>
            <person name="Batley J."/>
            <person name="Snowdon R.J."/>
            <person name="Tost J."/>
            <person name="Edwards D."/>
            <person name="Zhou Y."/>
            <person name="Hua W."/>
            <person name="Sharpe A.G."/>
            <person name="Paterson A.H."/>
            <person name="Guan C."/>
            <person name="Wincker P."/>
        </authorList>
    </citation>
    <scope>NUCLEOTIDE SEQUENCE [LARGE SCALE GENOMIC DNA]</scope>
    <source>
        <strain evidence="2">cv. Darmor-bzh</strain>
    </source>
</reference>
<gene>
    <name evidence="1" type="primary">BnaAnng23080D</name>
    <name evidence="1" type="ORF">GSBRNA2T00056684001</name>
</gene>
<dbReference type="Gramene" id="CDY66841">
    <property type="protein sequence ID" value="CDY66841"/>
    <property type="gene ID" value="GSBRNA2T00056684001"/>
</dbReference>
<evidence type="ECO:0000313" key="1">
    <source>
        <dbReference type="EMBL" id="CDY66841.1"/>
    </source>
</evidence>
<dbReference type="AlphaFoldDB" id="A0A078JM66"/>